<accession>A0A7V5UEK3</accession>
<dbReference type="GO" id="GO:0030170">
    <property type="term" value="F:pyridoxal phosphate binding"/>
    <property type="evidence" value="ECO:0007669"/>
    <property type="project" value="InterPro"/>
</dbReference>
<dbReference type="InterPro" id="IPR024517">
    <property type="entry name" value="Glycogen_phosphorylase_DUF3417"/>
</dbReference>
<protein>
    <submittedName>
        <fullName evidence="6">Glycosyltransferase family 1 protein</fullName>
    </submittedName>
</protein>
<evidence type="ECO:0000259" key="5">
    <source>
        <dbReference type="Pfam" id="PF11897"/>
    </source>
</evidence>
<comment type="catalytic activity">
    <reaction evidence="1">
        <text>[(1-&gt;4)-alpha-D-glucosyl](n) + phosphate = [(1-&gt;4)-alpha-D-glucosyl](n-1) + alpha-D-glucose 1-phosphate</text>
        <dbReference type="Rhea" id="RHEA:41732"/>
        <dbReference type="Rhea" id="RHEA-COMP:9584"/>
        <dbReference type="Rhea" id="RHEA-COMP:9586"/>
        <dbReference type="ChEBI" id="CHEBI:15444"/>
        <dbReference type="ChEBI" id="CHEBI:43474"/>
        <dbReference type="ChEBI" id="CHEBI:58601"/>
        <dbReference type="EC" id="2.4.1.1"/>
    </reaction>
</comment>
<dbReference type="AlphaFoldDB" id="A0A7V5UEK3"/>
<dbReference type="Pfam" id="PF11897">
    <property type="entry name" value="DUF3417"/>
    <property type="match status" value="1"/>
</dbReference>
<dbReference type="PIRSF" id="PIRSF000460">
    <property type="entry name" value="Pprylas_GlgP"/>
    <property type="match status" value="1"/>
</dbReference>
<keyword evidence="4" id="KW-0663">Pyridoxal phosphate</keyword>
<comment type="similarity">
    <text evidence="2">Belongs to the glycogen phosphorylase family.</text>
</comment>
<sequence>MSDQIQLPERLRPLDELSGNLWFSWNPDVRDLFRAIDLELWRATGRNPRAFLKKVDPKKLEAFAQNDDFVAQLNRAYERFQQYLNRQDTPFNEYYPTLSDQLIAYFSAEYGLHESLPNYAGGLGVLAGDHCKTASDLGLPFVAVGLMYKAAYFSQIIDPEGNQQEIYEELDPDLLPMSLVRKKDGAPLLVTVPILGHDVYVQIWQVPVGRINLYLLDTNVEQNSEEDRAIIHSLYGGSRDTRIRQEIVLGIGGVRALKAMGLQPTVFHMNEGHSAFSGLERIADFINDGLSYQQALELVRSSTLFTTHTPIPAGNEAFEFEMMERYFKDFWPRLGLTRHEFFNLGYNVNEHQHENFSLTVLALNLSYMANGVSELHGAVSRDMWRRVFPGIPVEEIPIGHVTNGVHTESWLHREMIKLFDEYLDSDWRDHINDPHFWDQIVKIPNEEFWQAMLRMKHDMTRHLRRRYENRLKRYGDQNPGYPQTEEVLHDNILTIGFARRFAPYKRATLIFHDPERLKRILNDPDRPVQILFAGKAHPHNDAGKELIRKINQFSREEGFRGKIVFIEGYTINTSRSLVSGVDVWLNNPRRPLEASGTSGQKVPINGGINFSVLDGWWPEGYNGRNGWVIGEEIEHPDHNVQDRIDAESLYRTLEEEIIPLFYDRDGGDVPHRWVKKAKESLRSILPKFSTHRMVWEYTQKYYVPGMKRYVKYTENENIELFRFTRWLNRMRRHWRKIQLQHVHSNGMSEDARIFSAGETKEISVRLNVDGLKPEHVRVELILERQDAIRGHQQMEIFPMGLIGKLEDNLYEYRALVKAKTNGSYRFNCRVMPTHPDLFHPQETRLIKWLD</sequence>
<evidence type="ECO:0000256" key="1">
    <source>
        <dbReference type="ARBA" id="ARBA00001275"/>
    </source>
</evidence>
<dbReference type="PANTHER" id="PTHR42655:SF1">
    <property type="entry name" value="GLYCOGEN PHOSPHORYLASE"/>
    <property type="match status" value="1"/>
</dbReference>
<dbReference type="EMBL" id="DROD01000290">
    <property type="protein sequence ID" value="HHJ52395.1"/>
    <property type="molecule type" value="Genomic_DNA"/>
</dbReference>
<dbReference type="Gene3D" id="3.40.50.2000">
    <property type="entry name" value="Glycogen Phosphorylase B"/>
    <property type="match status" value="3"/>
</dbReference>
<evidence type="ECO:0000256" key="4">
    <source>
        <dbReference type="PIRSR" id="PIRSR000460-1"/>
    </source>
</evidence>
<gene>
    <name evidence="6" type="ORF">ENJ89_04305</name>
</gene>
<dbReference type="PANTHER" id="PTHR42655">
    <property type="entry name" value="GLYCOGEN PHOSPHORYLASE"/>
    <property type="match status" value="1"/>
</dbReference>
<feature type="modified residue" description="N6-(pyridoxal phosphate)lysine" evidence="4">
    <location>
        <position position="601"/>
    </location>
</feature>
<evidence type="ECO:0000313" key="6">
    <source>
        <dbReference type="EMBL" id="HHJ52395.1"/>
    </source>
</evidence>
<dbReference type="GO" id="GO:0008184">
    <property type="term" value="F:glycogen phosphorylase activity"/>
    <property type="evidence" value="ECO:0007669"/>
    <property type="project" value="InterPro"/>
</dbReference>
<dbReference type="NCBIfam" id="TIGR02094">
    <property type="entry name" value="more_P_ylases"/>
    <property type="match status" value="1"/>
</dbReference>
<reference evidence="6" key="1">
    <citation type="journal article" date="2020" name="mSystems">
        <title>Genome- and Community-Level Interaction Insights into Carbon Utilization and Element Cycling Functions of Hydrothermarchaeota in Hydrothermal Sediment.</title>
        <authorList>
            <person name="Zhou Z."/>
            <person name="Liu Y."/>
            <person name="Xu W."/>
            <person name="Pan J."/>
            <person name="Luo Z.H."/>
            <person name="Li M."/>
        </authorList>
    </citation>
    <scope>NUCLEOTIDE SEQUENCE [LARGE SCALE GENOMIC DNA]</scope>
    <source>
        <strain evidence="6">HyVt-527</strain>
    </source>
</reference>
<keyword evidence="3" id="KW-0021">Allosteric enzyme</keyword>
<dbReference type="Proteomes" id="UP000886124">
    <property type="component" value="Unassembled WGS sequence"/>
</dbReference>
<feature type="domain" description="DUF3417" evidence="5">
    <location>
        <begin position="7"/>
        <end position="116"/>
    </location>
</feature>
<evidence type="ECO:0000256" key="3">
    <source>
        <dbReference type="ARBA" id="ARBA00022533"/>
    </source>
</evidence>
<dbReference type="InterPro" id="IPR011834">
    <property type="entry name" value="Agluc_phsphrylas"/>
</dbReference>
<dbReference type="InterPro" id="IPR052182">
    <property type="entry name" value="Glycogen/Maltodextrin_Phosph"/>
</dbReference>
<name>A0A7V5UEK3_CALAY</name>
<dbReference type="InterPro" id="IPR000811">
    <property type="entry name" value="Glyco_trans_35"/>
</dbReference>
<comment type="caution">
    <text evidence="6">The sequence shown here is derived from an EMBL/GenBank/DDBJ whole genome shotgun (WGS) entry which is preliminary data.</text>
</comment>
<evidence type="ECO:0000256" key="2">
    <source>
        <dbReference type="ARBA" id="ARBA00006047"/>
    </source>
</evidence>
<dbReference type="SUPFAM" id="SSF53756">
    <property type="entry name" value="UDP-Glycosyltransferase/glycogen phosphorylase"/>
    <property type="match status" value="1"/>
</dbReference>
<proteinExistence type="inferred from homology"/>
<dbReference type="GO" id="GO:0005975">
    <property type="term" value="P:carbohydrate metabolic process"/>
    <property type="evidence" value="ECO:0007669"/>
    <property type="project" value="InterPro"/>
</dbReference>
<dbReference type="Pfam" id="PF00343">
    <property type="entry name" value="Phosphorylase"/>
    <property type="match status" value="1"/>
</dbReference>
<organism evidence="6">
    <name type="scientific">Caldithrix abyssi</name>
    <dbReference type="NCBI Taxonomy" id="187145"/>
    <lineage>
        <taxon>Bacteria</taxon>
        <taxon>Pseudomonadati</taxon>
        <taxon>Calditrichota</taxon>
        <taxon>Calditrichia</taxon>
        <taxon>Calditrichales</taxon>
        <taxon>Calditrichaceae</taxon>
        <taxon>Caldithrix</taxon>
    </lineage>
</organism>